<accession>A0ABU0LC40</accession>
<dbReference type="Proteomes" id="UP001241747">
    <property type="component" value="Unassembled WGS sequence"/>
</dbReference>
<reference evidence="2 3" key="1">
    <citation type="submission" date="2023-07" db="EMBL/GenBank/DDBJ databases">
        <title>Genomic Encyclopedia of Type Strains, Phase IV (KMG-IV): sequencing the most valuable type-strain genomes for metagenomic binning, comparative biology and taxonomic classification.</title>
        <authorList>
            <person name="Goeker M."/>
        </authorList>
    </citation>
    <scope>NUCLEOTIDE SEQUENCE [LARGE SCALE GENOMIC DNA]</scope>
    <source>
        <strain evidence="2 3">DSM 3770</strain>
    </source>
</reference>
<dbReference type="EMBL" id="JAUSVY010000003">
    <property type="protein sequence ID" value="MDQ0504717.1"/>
    <property type="molecule type" value="Genomic_DNA"/>
</dbReference>
<organism evidence="2 3">
    <name type="scientific">Xanthobacter agilis</name>
    <dbReference type="NCBI Taxonomy" id="47492"/>
    <lineage>
        <taxon>Bacteria</taxon>
        <taxon>Pseudomonadati</taxon>
        <taxon>Pseudomonadota</taxon>
        <taxon>Alphaproteobacteria</taxon>
        <taxon>Hyphomicrobiales</taxon>
        <taxon>Xanthobacteraceae</taxon>
        <taxon>Xanthobacter</taxon>
    </lineage>
</organism>
<dbReference type="RefSeq" id="WP_237346455.1">
    <property type="nucleotide sequence ID" value="NZ_JABWGX010000019.1"/>
</dbReference>
<name>A0ABU0LC40_XANAG</name>
<keyword evidence="1" id="KW-0175">Coiled coil</keyword>
<comment type="caution">
    <text evidence="2">The sequence shown here is derived from an EMBL/GenBank/DDBJ whole genome shotgun (WGS) entry which is preliminary data.</text>
</comment>
<evidence type="ECO:0000256" key="1">
    <source>
        <dbReference type="SAM" id="Coils"/>
    </source>
</evidence>
<sequence>MKSREPLIRAKKFQIDDARRRLGQIDAMIADFERMAVELDRDIAAEETRSGIADPAHFAYPPLAHAARGRRDNLRRSVDDLISQREAASAGLAEAEAELALAEAAGDLDRVAKPELGGRRGVWRHGDASRA</sequence>
<evidence type="ECO:0000313" key="2">
    <source>
        <dbReference type="EMBL" id="MDQ0504717.1"/>
    </source>
</evidence>
<feature type="coiled-coil region" evidence="1">
    <location>
        <begin position="78"/>
        <end position="105"/>
    </location>
</feature>
<keyword evidence="3" id="KW-1185">Reference proteome</keyword>
<evidence type="ECO:0000313" key="3">
    <source>
        <dbReference type="Proteomes" id="UP001241747"/>
    </source>
</evidence>
<gene>
    <name evidence="2" type="ORF">QOZ94_001499</name>
</gene>
<evidence type="ECO:0008006" key="4">
    <source>
        <dbReference type="Google" id="ProtNLM"/>
    </source>
</evidence>
<proteinExistence type="predicted"/>
<protein>
    <recommendedName>
        <fullName evidence="4">Flagellar export protein FliJ</fullName>
    </recommendedName>
</protein>